<dbReference type="PRINTS" id="PR00260">
    <property type="entry name" value="CHEMTRNSDUCR"/>
</dbReference>
<comment type="subcellular location">
    <subcellularLocation>
        <location evidence="1">Membrane</location>
    </subcellularLocation>
</comment>
<dbReference type="EMBL" id="CP022133">
    <property type="protein sequence ID" value="ASG65051.1"/>
    <property type="molecule type" value="Genomic_DNA"/>
</dbReference>
<evidence type="ECO:0000256" key="1">
    <source>
        <dbReference type="ARBA" id="ARBA00004370"/>
    </source>
</evidence>
<accession>A0ABN5AMM3</accession>
<dbReference type="SMART" id="SM00283">
    <property type="entry name" value="MA"/>
    <property type="match status" value="1"/>
</dbReference>
<protein>
    <submittedName>
        <fullName evidence="8">Chemotaxis protein</fullName>
    </submittedName>
</protein>
<evidence type="ECO:0000256" key="4">
    <source>
        <dbReference type="PROSITE-ProRule" id="PRU00284"/>
    </source>
</evidence>
<dbReference type="PANTHER" id="PTHR32089:SF120">
    <property type="entry name" value="METHYL-ACCEPTING CHEMOTAXIS PROTEIN TLPQ"/>
    <property type="match status" value="1"/>
</dbReference>
<keyword evidence="2 4" id="KW-0807">Transducer</keyword>
<feature type="domain" description="Methyl-accepting transducer" evidence="7">
    <location>
        <begin position="74"/>
        <end position="310"/>
    </location>
</feature>
<proteinExistence type="inferred from homology"/>
<dbReference type="Pfam" id="PF00015">
    <property type="entry name" value="MCPsignal"/>
    <property type="match status" value="1"/>
</dbReference>
<keyword evidence="6" id="KW-1133">Transmembrane helix</keyword>
<evidence type="ECO:0000259" key="7">
    <source>
        <dbReference type="PROSITE" id="PS50111"/>
    </source>
</evidence>
<organism evidence="8 9">
    <name type="scientific">Idiomarina piscisalsi</name>
    <dbReference type="NCBI Taxonomy" id="1096243"/>
    <lineage>
        <taxon>Bacteria</taxon>
        <taxon>Pseudomonadati</taxon>
        <taxon>Pseudomonadota</taxon>
        <taxon>Gammaproteobacteria</taxon>
        <taxon>Alteromonadales</taxon>
        <taxon>Idiomarinaceae</taxon>
        <taxon>Idiomarina</taxon>
    </lineage>
</organism>
<evidence type="ECO:0000256" key="3">
    <source>
        <dbReference type="ARBA" id="ARBA00029447"/>
    </source>
</evidence>
<keyword evidence="9" id="KW-1185">Reference proteome</keyword>
<dbReference type="RefSeq" id="WP_088767488.1">
    <property type="nucleotide sequence ID" value="NZ_CP022133.1"/>
</dbReference>
<gene>
    <name evidence="8" type="ORF">CEW91_02300</name>
</gene>
<dbReference type="CDD" id="cd11386">
    <property type="entry name" value="MCP_signal"/>
    <property type="match status" value="1"/>
</dbReference>
<evidence type="ECO:0000313" key="9">
    <source>
        <dbReference type="Proteomes" id="UP000197717"/>
    </source>
</evidence>
<keyword evidence="6" id="KW-0472">Membrane</keyword>
<dbReference type="InterPro" id="IPR004090">
    <property type="entry name" value="Chemotax_Me-accpt_rcpt"/>
</dbReference>
<reference evidence="8 9" key="1">
    <citation type="submission" date="2017-06" db="EMBL/GenBank/DDBJ databases">
        <title>Complete genome sequence of Idiomarina piscisalsi strain 10PY1A isolated from soil of Soudi Arabia.</title>
        <authorList>
            <person name="Kim M.-C."/>
            <person name="Jung B.K."/>
            <person name="Budiyanto F."/>
            <person name="Nzila A."/>
            <person name="Shin J.-H."/>
        </authorList>
    </citation>
    <scope>NUCLEOTIDE SEQUENCE [LARGE SCALE GENOMIC DNA]</scope>
    <source>
        <strain evidence="8 9">10PY1A</strain>
    </source>
</reference>
<name>A0ABN5AMM3_9GAMM</name>
<evidence type="ECO:0000313" key="8">
    <source>
        <dbReference type="EMBL" id="ASG65051.1"/>
    </source>
</evidence>
<dbReference type="Gene3D" id="1.10.287.950">
    <property type="entry name" value="Methyl-accepting chemotaxis protein"/>
    <property type="match status" value="1"/>
</dbReference>
<evidence type="ECO:0000256" key="6">
    <source>
        <dbReference type="SAM" id="Phobius"/>
    </source>
</evidence>
<dbReference type="Proteomes" id="UP000197717">
    <property type="component" value="Chromosome"/>
</dbReference>
<comment type="similarity">
    <text evidence="3">Belongs to the methyl-accepting chemotaxis (MCP) protein family.</text>
</comment>
<dbReference type="PROSITE" id="PS50111">
    <property type="entry name" value="CHEMOTAXIS_TRANSDUC_2"/>
    <property type="match status" value="1"/>
</dbReference>
<keyword evidence="5" id="KW-0175">Coiled coil</keyword>
<feature type="transmembrane region" description="Helical" evidence="6">
    <location>
        <begin position="9"/>
        <end position="28"/>
    </location>
</feature>
<feature type="coiled-coil region" evidence="5">
    <location>
        <begin position="271"/>
        <end position="381"/>
    </location>
</feature>
<sequence>MSTVNVKPLLVMASAAVGISLLVTLFVPWLWLQLISQVAIIIGLSSGYLVYFQRNDPPPENKEVVQGNNHLAENSGNNAIATAELSFAISRFKNVLADIVDRLKESVDNSSRVSERAQGIESFTSEVAVAAEQTKQISQGGRDRINQLTQEFELVVSDSRESAEAVKGLQEKANDIRKVTQVIDSIAEQTNLLALNASIESARAGEHGRGFAVVADEVRTLAGRTSDATVEVSHLVEAIHSETTAAMKSIEGLSRHIEKQSETTSGIVEQLATIVEQAETVEQQLQKITQLMSENAQDLSRNGELLHSVNSELSEQYQQLDGLSGQAEQLEEQSEQLFAHLVENDADAEHRVIYKAAVDAATQIQERLEELLEQGEVTQSQLFSRHYESVPGTNPVKYKTDYTELFDNILPSIQEPILNRHDNIVYAITTDPKGYVARHNNAFNKPLTGDPKKDLVGNRSRRMFNDKTGARCGAHTQALLLQTYKRDTGEVMHDLSVPIYVNGKHWGGFRIGYKPL</sequence>
<dbReference type="SUPFAM" id="SSF58104">
    <property type="entry name" value="Methyl-accepting chemotaxis protein (MCP) signaling domain"/>
    <property type="match status" value="1"/>
</dbReference>
<dbReference type="InterPro" id="IPR004089">
    <property type="entry name" value="MCPsignal_dom"/>
</dbReference>
<evidence type="ECO:0000256" key="2">
    <source>
        <dbReference type="ARBA" id="ARBA00023224"/>
    </source>
</evidence>
<dbReference type="PANTHER" id="PTHR32089">
    <property type="entry name" value="METHYL-ACCEPTING CHEMOTAXIS PROTEIN MCPB"/>
    <property type="match status" value="1"/>
</dbReference>
<keyword evidence="6" id="KW-0812">Transmembrane</keyword>
<evidence type="ECO:0000256" key="5">
    <source>
        <dbReference type="SAM" id="Coils"/>
    </source>
</evidence>